<gene>
    <name evidence="2" type="ORF">PV09_09508</name>
</gene>
<name>A0A0D1YDB5_9PEZI</name>
<evidence type="ECO:0000259" key="1">
    <source>
        <dbReference type="Pfam" id="PF14529"/>
    </source>
</evidence>
<organism evidence="2 3">
    <name type="scientific">Verruconis gallopava</name>
    <dbReference type="NCBI Taxonomy" id="253628"/>
    <lineage>
        <taxon>Eukaryota</taxon>
        <taxon>Fungi</taxon>
        <taxon>Dikarya</taxon>
        <taxon>Ascomycota</taxon>
        <taxon>Pezizomycotina</taxon>
        <taxon>Dothideomycetes</taxon>
        <taxon>Pleosporomycetidae</taxon>
        <taxon>Venturiales</taxon>
        <taxon>Sympoventuriaceae</taxon>
        <taxon>Verruconis</taxon>
    </lineage>
</organism>
<dbReference type="VEuPathDB" id="FungiDB:PV09_09508"/>
<dbReference type="Gene3D" id="3.60.10.10">
    <property type="entry name" value="Endonuclease/exonuclease/phosphatase"/>
    <property type="match status" value="1"/>
</dbReference>
<dbReference type="InParanoid" id="A0A0D1YDB5"/>
<evidence type="ECO:0000313" key="2">
    <source>
        <dbReference type="EMBL" id="KIV98726.1"/>
    </source>
</evidence>
<dbReference type="InterPro" id="IPR036691">
    <property type="entry name" value="Endo/exonu/phosph_ase_sf"/>
</dbReference>
<dbReference type="Pfam" id="PF14529">
    <property type="entry name" value="Exo_endo_phos_2"/>
    <property type="match status" value="1"/>
</dbReference>
<protein>
    <recommendedName>
        <fullName evidence="1">Endonuclease/exonuclease/phosphatase domain-containing protein</fullName>
    </recommendedName>
</protein>
<keyword evidence="3" id="KW-1185">Reference proteome</keyword>
<dbReference type="Proteomes" id="UP000053259">
    <property type="component" value="Unassembled WGS sequence"/>
</dbReference>
<dbReference type="EMBL" id="KN847602">
    <property type="protein sequence ID" value="KIV98726.1"/>
    <property type="molecule type" value="Genomic_DNA"/>
</dbReference>
<evidence type="ECO:0000313" key="3">
    <source>
        <dbReference type="Proteomes" id="UP000053259"/>
    </source>
</evidence>
<dbReference type="InterPro" id="IPR005135">
    <property type="entry name" value="Endo/exonuclease/phosphatase"/>
</dbReference>
<dbReference type="HOGENOM" id="CLU_550050_0_0_1"/>
<sequence>MSIPWPRGEFWSNRLPEHATQLAKHLQAAVQFVHSTPSRTVELDPIKLIIFTALNFVTKLQIGAEDLVKELAVIKEGIRGRTTEAQKTAIISEEAKAAALEATAISRTTVDIAKDIKNKAMRPQEGTPMSYAAAAARGAHSVQIHEQRMPPTAPNQREIIVNIRDSHTIERLRAMNPRTLKTYVNQAITQSENEHITGITIMSAKQLKSRDLTRVGSGSLVRNPTYGVLVYGIRVSTVDMDKQEDIRNAILQDNKPFILDAEIKYIGWLTWGAPSKAMSSIIIEFIRPKDSNKIINEGLVWQGEMCQSERYKHQCRLKQYFKCQTTPDGKSREAENELILHNVYNPGQGEDQAATLPVLRTQLGKHTMKEQIALSDFNLHHQLWGGPEVIREEPESEELIKIMDDLNMINVLKPGTITFNNGLSQTTIDLCWMTLGLVDRIVHCGVDKDINHDFDHLPIGITLETRIRTIEPKPKRPWKHLDEEKFCEALKEVLTP</sequence>
<dbReference type="OrthoDB" id="3856898at2759"/>
<dbReference type="AlphaFoldDB" id="A0A0D1YDB5"/>
<proteinExistence type="predicted"/>
<accession>A0A0D1YDB5</accession>
<dbReference type="GeneID" id="27317481"/>
<dbReference type="STRING" id="253628.A0A0D1YDB5"/>
<feature type="domain" description="Endonuclease/exonuclease/phosphatase" evidence="1">
    <location>
        <begin position="340"/>
        <end position="459"/>
    </location>
</feature>
<dbReference type="SUPFAM" id="SSF56219">
    <property type="entry name" value="DNase I-like"/>
    <property type="match status" value="1"/>
</dbReference>
<dbReference type="GO" id="GO:0003824">
    <property type="term" value="F:catalytic activity"/>
    <property type="evidence" value="ECO:0007669"/>
    <property type="project" value="InterPro"/>
</dbReference>
<dbReference type="RefSeq" id="XP_016208596.1">
    <property type="nucleotide sequence ID" value="XM_016363580.1"/>
</dbReference>
<reference evidence="2 3" key="1">
    <citation type="submission" date="2015-01" db="EMBL/GenBank/DDBJ databases">
        <title>The Genome Sequence of Ochroconis gallopava CBS43764.</title>
        <authorList>
            <consortium name="The Broad Institute Genomics Platform"/>
            <person name="Cuomo C."/>
            <person name="de Hoog S."/>
            <person name="Gorbushina A."/>
            <person name="Stielow B."/>
            <person name="Teixiera M."/>
            <person name="Abouelleil A."/>
            <person name="Chapman S.B."/>
            <person name="Priest M."/>
            <person name="Young S.K."/>
            <person name="Wortman J."/>
            <person name="Nusbaum C."/>
            <person name="Birren B."/>
        </authorList>
    </citation>
    <scope>NUCLEOTIDE SEQUENCE [LARGE SCALE GENOMIC DNA]</scope>
    <source>
        <strain evidence="2 3">CBS 43764</strain>
    </source>
</reference>